<organism evidence="2">
    <name type="scientific">Manihot esculenta</name>
    <name type="common">Cassava</name>
    <name type="synonym">Jatropha manihot</name>
    <dbReference type="NCBI Taxonomy" id="3983"/>
    <lineage>
        <taxon>Eukaryota</taxon>
        <taxon>Viridiplantae</taxon>
        <taxon>Streptophyta</taxon>
        <taxon>Embryophyta</taxon>
        <taxon>Tracheophyta</taxon>
        <taxon>Spermatophyta</taxon>
        <taxon>Magnoliopsida</taxon>
        <taxon>eudicotyledons</taxon>
        <taxon>Gunneridae</taxon>
        <taxon>Pentapetalae</taxon>
        <taxon>rosids</taxon>
        <taxon>fabids</taxon>
        <taxon>Malpighiales</taxon>
        <taxon>Euphorbiaceae</taxon>
        <taxon>Crotonoideae</taxon>
        <taxon>Manihoteae</taxon>
        <taxon>Manihot</taxon>
    </lineage>
</organism>
<dbReference type="InterPro" id="IPR022228">
    <property type="entry name" value="DUF3755"/>
</dbReference>
<accession>A0A2C9V0V8</accession>
<dbReference type="STRING" id="3983.A0A2C9V0V8"/>
<sequence length="149" mass="16866">MANPSDTHRQDSNPNPTKTASPIPGLRHDPGISTEWSKEEQTILEDGLVNLCVIVNELMKGDDSASSAHHVKKLMLSYTCNHLMDECDVVNELQKDISLLCRTRDNILKIMNELNDMPDVMKQMPPLPFKLNEKLANTMLPYRPNLPMK</sequence>
<feature type="compositionally biased region" description="Basic and acidic residues" evidence="1">
    <location>
        <begin position="1"/>
        <end position="11"/>
    </location>
</feature>
<protein>
    <submittedName>
        <fullName evidence="2">Uncharacterized protein</fullName>
    </submittedName>
</protein>
<dbReference type="PANTHER" id="PTHR14000:SF45">
    <property type="entry name" value="FINGER CCCH DOMAIN PROTEIN, PUTATIVE (DUF3755)-RELATED"/>
    <property type="match status" value="1"/>
</dbReference>
<name>A0A2C9V0V8_MANES</name>
<evidence type="ECO:0000313" key="2">
    <source>
        <dbReference type="EMBL" id="OAY37750.1"/>
    </source>
</evidence>
<feature type="region of interest" description="Disordered" evidence="1">
    <location>
        <begin position="1"/>
        <end position="32"/>
    </location>
</feature>
<proteinExistence type="predicted"/>
<dbReference type="AlphaFoldDB" id="A0A2C9V0V8"/>
<dbReference type="EMBL" id="CM004397">
    <property type="protein sequence ID" value="OAY37750.1"/>
    <property type="molecule type" value="Genomic_DNA"/>
</dbReference>
<evidence type="ECO:0000256" key="1">
    <source>
        <dbReference type="SAM" id="MobiDB-lite"/>
    </source>
</evidence>
<dbReference type="Pfam" id="PF12579">
    <property type="entry name" value="DUF3755"/>
    <property type="match status" value="1"/>
</dbReference>
<reference evidence="2" key="1">
    <citation type="submission" date="2016-02" db="EMBL/GenBank/DDBJ databases">
        <title>WGS assembly of Manihot esculenta.</title>
        <authorList>
            <person name="Bredeson J.V."/>
            <person name="Prochnik S.E."/>
            <person name="Lyons J.B."/>
            <person name="Schmutz J."/>
            <person name="Grimwood J."/>
            <person name="Vrebalov J."/>
            <person name="Bart R.S."/>
            <person name="Amuge T."/>
            <person name="Ferguson M.E."/>
            <person name="Green R."/>
            <person name="Putnam N."/>
            <person name="Stites J."/>
            <person name="Rounsley S."/>
            <person name="Rokhsar D.S."/>
        </authorList>
    </citation>
    <scope>NUCLEOTIDE SEQUENCE [LARGE SCALE GENOMIC DNA]</scope>
    <source>
        <tissue evidence="2">Leaf</tissue>
    </source>
</reference>
<dbReference type="PANTHER" id="PTHR14000">
    <property type="entry name" value="FINGER CCCH DOMAIN PROTEIN, PUTATIVE (DUF3755)-RELATED"/>
    <property type="match status" value="1"/>
</dbReference>
<gene>
    <name evidence="2" type="ORF">MANES_11G126300</name>
</gene>